<evidence type="ECO:0000259" key="1">
    <source>
        <dbReference type="PROSITE" id="PS51186"/>
    </source>
</evidence>
<dbReference type="PROSITE" id="PS51819">
    <property type="entry name" value="VOC"/>
    <property type="match status" value="1"/>
</dbReference>
<organism evidence="3 4">
    <name type="scientific">Amycolatopsis cynarae</name>
    <dbReference type="NCBI Taxonomy" id="2995223"/>
    <lineage>
        <taxon>Bacteria</taxon>
        <taxon>Bacillati</taxon>
        <taxon>Actinomycetota</taxon>
        <taxon>Actinomycetes</taxon>
        <taxon>Pseudonocardiales</taxon>
        <taxon>Pseudonocardiaceae</taxon>
        <taxon>Amycolatopsis</taxon>
    </lineage>
</organism>
<dbReference type="Pfam" id="PF13302">
    <property type="entry name" value="Acetyltransf_3"/>
    <property type="match status" value="1"/>
</dbReference>
<dbReference type="Pfam" id="PF13669">
    <property type="entry name" value="Glyoxalase_4"/>
    <property type="match status" value="1"/>
</dbReference>
<evidence type="ECO:0000313" key="3">
    <source>
        <dbReference type="EMBL" id="WAL63102.1"/>
    </source>
</evidence>
<dbReference type="Gene3D" id="3.40.630.30">
    <property type="match status" value="1"/>
</dbReference>
<dbReference type="PANTHER" id="PTHR43792">
    <property type="entry name" value="GNAT FAMILY, PUTATIVE (AFU_ORTHOLOGUE AFUA_3G00765)-RELATED-RELATED"/>
    <property type="match status" value="1"/>
</dbReference>
<reference evidence="3" key="1">
    <citation type="submission" date="2022-11" db="EMBL/GenBank/DDBJ databases">
        <authorList>
            <person name="Mo P."/>
        </authorList>
    </citation>
    <scope>NUCLEOTIDE SEQUENCE</scope>
    <source>
        <strain evidence="3">HUAS 11-8</strain>
    </source>
</reference>
<dbReference type="Gene3D" id="3.10.180.10">
    <property type="entry name" value="2,3-Dihydroxybiphenyl 1,2-Dioxygenase, domain 1"/>
    <property type="match status" value="1"/>
</dbReference>
<dbReference type="InterPro" id="IPR037523">
    <property type="entry name" value="VOC_core"/>
</dbReference>
<dbReference type="PROSITE" id="PS51186">
    <property type="entry name" value="GNAT"/>
    <property type="match status" value="1"/>
</dbReference>
<evidence type="ECO:0000313" key="4">
    <source>
        <dbReference type="Proteomes" id="UP001163203"/>
    </source>
</evidence>
<dbReference type="RefSeq" id="WP_268440781.1">
    <property type="nucleotide sequence ID" value="NZ_CP113836.1"/>
</dbReference>
<proteinExistence type="predicted"/>
<dbReference type="CDD" id="cd04301">
    <property type="entry name" value="NAT_SF"/>
    <property type="match status" value="1"/>
</dbReference>
<dbReference type="SUPFAM" id="SSF54593">
    <property type="entry name" value="Glyoxalase/Bleomycin resistance protein/Dihydroxybiphenyl dioxygenase"/>
    <property type="match status" value="1"/>
</dbReference>
<dbReference type="Proteomes" id="UP001163203">
    <property type="component" value="Chromosome"/>
</dbReference>
<gene>
    <name evidence="3" type="ORF">ORV05_18885</name>
</gene>
<sequence length="305" mass="33105">MKVPALRTERLLLRGLTPADTDAVIGLFADPETSRYFAADFSDPEQARATVEWRLAYEGPEGLGHWVLEHDGVVVGLVHLRDSGELPGDAMEIGYYLDPAYGGKGLATEAVAALLGHGFGTLGLPAIWALIHESNVASRNLAERLGFLDVGGRTHYGAEHRVYVALPGERGRLHHVELWVADLGRAEASLGWLLTELGWHEYQRWPHGVSWRLGSAYVVVESSPALTANEHDRLRPGLNHLALHAGSAEQVDALAEAALTHGWRPLFADRYPHAGGRAHYAAYLENDDGFEVELVARTGGAGPAD</sequence>
<feature type="domain" description="N-acetyltransferase" evidence="1">
    <location>
        <begin position="11"/>
        <end position="169"/>
    </location>
</feature>
<accession>A0ABY7ATN3</accession>
<evidence type="ECO:0000259" key="2">
    <source>
        <dbReference type="PROSITE" id="PS51819"/>
    </source>
</evidence>
<protein>
    <submittedName>
        <fullName evidence="3">GNAT family N-acetyltransferase</fullName>
    </submittedName>
</protein>
<dbReference type="InterPro" id="IPR000182">
    <property type="entry name" value="GNAT_dom"/>
</dbReference>
<dbReference type="EMBL" id="CP113836">
    <property type="protein sequence ID" value="WAL63102.1"/>
    <property type="molecule type" value="Genomic_DNA"/>
</dbReference>
<name>A0ABY7ATN3_9PSEU</name>
<dbReference type="InterPro" id="IPR029068">
    <property type="entry name" value="Glyas_Bleomycin-R_OHBP_Dase"/>
</dbReference>
<dbReference type="PANTHER" id="PTHR43792:SF1">
    <property type="entry name" value="N-ACETYLTRANSFERASE DOMAIN-CONTAINING PROTEIN"/>
    <property type="match status" value="1"/>
</dbReference>
<dbReference type="SUPFAM" id="SSF55729">
    <property type="entry name" value="Acyl-CoA N-acyltransferases (Nat)"/>
    <property type="match status" value="1"/>
</dbReference>
<feature type="domain" description="VOC" evidence="2">
    <location>
        <begin position="172"/>
        <end position="297"/>
    </location>
</feature>
<keyword evidence="4" id="KW-1185">Reference proteome</keyword>
<dbReference type="InterPro" id="IPR016181">
    <property type="entry name" value="Acyl_CoA_acyltransferase"/>
</dbReference>
<dbReference type="InterPro" id="IPR051531">
    <property type="entry name" value="N-acetyltransferase"/>
</dbReference>